<evidence type="ECO:0000259" key="7">
    <source>
        <dbReference type="PROSITE" id="PS50113"/>
    </source>
</evidence>
<feature type="domain" description="PAS" evidence="6">
    <location>
        <begin position="185"/>
        <end position="258"/>
    </location>
</feature>
<dbReference type="Gene3D" id="3.40.50.2300">
    <property type="match status" value="1"/>
</dbReference>
<dbReference type="EMBL" id="MU005764">
    <property type="protein sequence ID" value="KAF2715062.1"/>
    <property type="molecule type" value="Genomic_DNA"/>
</dbReference>
<gene>
    <name evidence="8" type="ORF">K504DRAFT_469380</name>
</gene>
<name>A0A6G1KRF9_9PLEO</name>
<keyword evidence="8" id="KW-0418">Kinase</keyword>
<dbReference type="InterPro" id="IPR011006">
    <property type="entry name" value="CheY-like_superfamily"/>
</dbReference>
<dbReference type="SUPFAM" id="SSF52172">
    <property type="entry name" value="CheY-like"/>
    <property type="match status" value="1"/>
</dbReference>
<sequence length="707" mass="78890">MTNSSGCPTHPTHPTHSTYVVGQPNPQSPPTPPRQSYTASHDHLPSPSPPPPQPDDDASLAIIFRYTSIPTIVLDSDLVIRQVSDSYVDQVSSESRREHVLGLHAFDFFDQHEAKINSLAARTAIQIAIDTRRHHYLDHIDGQFTWSIRIVPIFRHDTLQFLQMEFRDVTPERAKQLDLEERLDANETFRMLVQTVKDYAIFMLDPQGNVATWNAGAQCFKGYIRDEIVGQHFSRFYSEEDRANKKPEKEIFDALRDGRVEDEGWRYRKDGSKFWANVVITPVYRSGALLGFSKVTRDLSERRKAEAGLISAYEEASKLKSDFLANMSHEIRTPMHGMLSALTLLLDTHLDAEQLDLATVIHQSGQLLLQVINDILDYSKLASGCFSASQDVIHFGDVIQSVFKVHQKCCPEKITMDSNIDPRLPEAAMGDSLRFRQIMQNLISNAIKFTENGHVQMNATLEGEDEHHYHVLTQVIDSGIGVPPLVVDTLFTPFTQLDNTATKRHQGTGLGLSICKSLAEIMGGSIGFHPNPDGHGSVFWFTAKLGKVQQSHHIDVANTRLDALTLSPTTQPFEEIRLAAVNKRILLSEDNPINQKVMLKILAGLGFHSVDLAINGEQAVSMSIKDPPPYHVILMDINMPIVDGVTATKMIRGAGIRIPIVAMTANALKGHAEEYIAEGMSEYVPKPVDRNLLVKVLLRCLGQDQPG</sequence>
<dbReference type="FunFam" id="3.30.565.10:FF:000010">
    <property type="entry name" value="Sensor histidine kinase RcsC"/>
    <property type="match status" value="1"/>
</dbReference>
<reference evidence="8" key="1">
    <citation type="journal article" date="2020" name="Stud. Mycol.">
        <title>101 Dothideomycetes genomes: a test case for predicting lifestyles and emergence of pathogens.</title>
        <authorList>
            <person name="Haridas S."/>
            <person name="Albert R."/>
            <person name="Binder M."/>
            <person name="Bloem J."/>
            <person name="Labutti K."/>
            <person name="Salamov A."/>
            <person name="Andreopoulos B."/>
            <person name="Baker S."/>
            <person name="Barry K."/>
            <person name="Bills G."/>
            <person name="Bluhm B."/>
            <person name="Cannon C."/>
            <person name="Castanera R."/>
            <person name="Culley D."/>
            <person name="Daum C."/>
            <person name="Ezra D."/>
            <person name="Gonzalez J."/>
            <person name="Henrissat B."/>
            <person name="Kuo A."/>
            <person name="Liang C."/>
            <person name="Lipzen A."/>
            <person name="Lutzoni F."/>
            <person name="Magnuson J."/>
            <person name="Mondo S."/>
            <person name="Nolan M."/>
            <person name="Ohm R."/>
            <person name="Pangilinan J."/>
            <person name="Park H.-J."/>
            <person name="Ramirez L."/>
            <person name="Alfaro M."/>
            <person name="Sun H."/>
            <person name="Tritt A."/>
            <person name="Yoshinaga Y."/>
            <person name="Zwiers L.-H."/>
            <person name="Turgeon B."/>
            <person name="Goodwin S."/>
            <person name="Spatafora J."/>
            <person name="Crous P."/>
            <person name="Grigoriev I."/>
        </authorList>
    </citation>
    <scope>NUCLEOTIDE SEQUENCE</scope>
    <source>
        <strain evidence="8">CBS 279.74</strain>
    </source>
</reference>
<dbReference type="PRINTS" id="PR00344">
    <property type="entry name" value="BCTRLSENSOR"/>
</dbReference>
<keyword evidence="9" id="KW-1185">Reference proteome</keyword>
<dbReference type="InterPro" id="IPR001610">
    <property type="entry name" value="PAC"/>
</dbReference>
<proteinExistence type="predicted"/>
<dbReference type="SMART" id="SM00448">
    <property type="entry name" value="REC"/>
    <property type="match status" value="1"/>
</dbReference>
<dbReference type="CDD" id="cd17546">
    <property type="entry name" value="REC_hyHK_CKI1_RcsC-like"/>
    <property type="match status" value="1"/>
</dbReference>
<evidence type="ECO:0000256" key="1">
    <source>
        <dbReference type="ARBA" id="ARBA00022553"/>
    </source>
</evidence>
<dbReference type="CDD" id="cd00082">
    <property type="entry name" value="HisKA"/>
    <property type="match status" value="1"/>
</dbReference>
<evidence type="ECO:0000259" key="4">
    <source>
        <dbReference type="PROSITE" id="PS50109"/>
    </source>
</evidence>
<dbReference type="NCBIfam" id="TIGR00229">
    <property type="entry name" value="sensory_box"/>
    <property type="match status" value="1"/>
</dbReference>
<dbReference type="SMART" id="SM00388">
    <property type="entry name" value="HisKA"/>
    <property type="match status" value="1"/>
</dbReference>
<dbReference type="CDD" id="cd16922">
    <property type="entry name" value="HATPase_EvgS-ArcB-TorS-like"/>
    <property type="match status" value="1"/>
</dbReference>
<dbReference type="Gene3D" id="3.30.450.20">
    <property type="entry name" value="PAS domain"/>
    <property type="match status" value="2"/>
</dbReference>
<dbReference type="Pfam" id="PF00072">
    <property type="entry name" value="Response_reg"/>
    <property type="match status" value="1"/>
</dbReference>
<dbReference type="OrthoDB" id="60033at2759"/>
<dbReference type="PROSITE" id="PS50113">
    <property type="entry name" value="PAC"/>
    <property type="match status" value="1"/>
</dbReference>
<feature type="modified residue" description="4-aspartylphosphate" evidence="2">
    <location>
        <position position="636"/>
    </location>
</feature>
<dbReference type="InterPro" id="IPR036097">
    <property type="entry name" value="HisK_dim/P_sf"/>
</dbReference>
<evidence type="ECO:0000313" key="8">
    <source>
        <dbReference type="EMBL" id="KAF2715062.1"/>
    </source>
</evidence>
<feature type="domain" description="PAC" evidence="7">
    <location>
        <begin position="260"/>
        <end position="311"/>
    </location>
</feature>
<dbReference type="PROSITE" id="PS50109">
    <property type="entry name" value="HIS_KIN"/>
    <property type="match status" value="1"/>
</dbReference>
<evidence type="ECO:0000259" key="5">
    <source>
        <dbReference type="PROSITE" id="PS50110"/>
    </source>
</evidence>
<dbReference type="InterPro" id="IPR003594">
    <property type="entry name" value="HATPase_dom"/>
</dbReference>
<dbReference type="PANTHER" id="PTHR45339">
    <property type="entry name" value="HYBRID SIGNAL TRANSDUCTION HISTIDINE KINASE J"/>
    <property type="match status" value="1"/>
</dbReference>
<dbReference type="InterPro" id="IPR005467">
    <property type="entry name" value="His_kinase_dom"/>
</dbReference>
<dbReference type="PANTHER" id="PTHR45339:SF5">
    <property type="entry name" value="HISTIDINE KINASE"/>
    <property type="match status" value="1"/>
</dbReference>
<evidence type="ECO:0000259" key="6">
    <source>
        <dbReference type="PROSITE" id="PS50112"/>
    </source>
</evidence>
<dbReference type="AlphaFoldDB" id="A0A6G1KRF9"/>
<dbReference type="PROSITE" id="PS50110">
    <property type="entry name" value="RESPONSE_REGULATORY"/>
    <property type="match status" value="1"/>
</dbReference>
<dbReference type="SUPFAM" id="SSF47384">
    <property type="entry name" value="Homodimeric domain of signal transducing histidine kinase"/>
    <property type="match status" value="1"/>
</dbReference>
<evidence type="ECO:0000313" key="9">
    <source>
        <dbReference type="Proteomes" id="UP000799428"/>
    </source>
</evidence>
<keyword evidence="1 2" id="KW-0597">Phosphoprotein</keyword>
<dbReference type="PROSITE" id="PS50112">
    <property type="entry name" value="PAS"/>
    <property type="match status" value="1"/>
</dbReference>
<dbReference type="Pfam" id="PF02518">
    <property type="entry name" value="HATPase_c"/>
    <property type="match status" value="1"/>
</dbReference>
<dbReference type="SMART" id="SM00387">
    <property type="entry name" value="HATPase_c"/>
    <property type="match status" value="1"/>
</dbReference>
<dbReference type="Pfam" id="PF00512">
    <property type="entry name" value="HisKA"/>
    <property type="match status" value="1"/>
</dbReference>
<dbReference type="InterPro" id="IPR004358">
    <property type="entry name" value="Sig_transdc_His_kin-like_C"/>
</dbReference>
<dbReference type="SUPFAM" id="SSF55874">
    <property type="entry name" value="ATPase domain of HSP90 chaperone/DNA topoisomerase II/histidine kinase"/>
    <property type="match status" value="1"/>
</dbReference>
<dbReference type="InterPro" id="IPR003661">
    <property type="entry name" value="HisK_dim/P_dom"/>
</dbReference>
<protein>
    <submittedName>
        <fullName evidence="8">Sensor histidine kinase-like protein/response regulator Fos-1</fullName>
    </submittedName>
</protein>
<dbReference type="InterPro" id="IPR000700">
    <property type="entry name" value="PAS-assoc_C"/>
</dbReference>
<keyword evidence="8" id="KW-0808">Transferase</keyword>
<dbReference type="InterPro" id="IPR035965">
    <property type="entry name" value="PAS-like_dom_sf"/>
</dbReference>
<evidence type="ECO:0000256" key="2">
    <source>
        <dbReference type="PROSITE-ProRule" id="PRU00169"/>
    </source>
</evidence>
<dbReference type="Proteomes" id="UP000799428">
    <property type="component" value="Unassembled WGS sequence"/>
</dbReference>
<dbReference type="Gene3D" id="1.10.287.130">
    <property type="match status" value="1"/>
</dbReference>
<dbReference type="GO" id="GO:0000155">
    <property type="term" value="F:phosphorelay sensor kinase activity"/>
    <property type="evidence" value="ECO:0007669"/>
    <property type="project" value="InterPro"/>
</dbReference>
<organism evidence="8 9">
    <name type="scientific">Pleomassaria siparia CBS 279.74</name>
    <dbReference type="NCBI Taxonomy" id="1314801"/>
    <lineage>
        <taxon>Eukaryota</taxon>
        <taxon>Fungi</taxon>
        <taxon>Dikarya</taxon>
        <taxon>Ascomycota</taxon>
        <taxon>Pezizomycotina</taxon>
        <taxon>Dothideomycetes</taxon>
        <taxon>Pleosporomycetidae</taxon>
        <taxon>Pleosporales</taxon>
        <taxon>Pleomassariaceae</taxon>
        <taxon>Pleomassaria</taxon>
    </lineage>
</organism>
<dbReference type="SMART" id="SM00086">
    <property type="entry name" value="PAC"/>
    <property type="match status" value="1"/>
</dbReference>
<accession>A0A6G1KRF9</accession>
<evidence type="ECO:0000256" key="3">
    <source>
        <dbReference type="SAM" id="MobiDB-lite"/>
    </source>
</evidence>
<dbReference type="InterPro" id="IPR000014">
    <property type="entry name" value="PAS"/>
</dbReference>
<dbReference type="Pfam" id="PF13426">
    <property type="entry name" value="PAS_9"/>
    <property type="match status" value="1"/>
</dbReference>
<feature type="domain" description="Histidine kinase" evidence="4">
    <location>
        <begin position="326"/>
        <end position="547"/>
    </location>
</feature>
<dbReference type="Gene3D" id="3.30.565.10">
    <property type="entry name" value="Histidine kinase-like ATPase, C-terminal domain"/>
    <property type="match status" value="1"/>
</dbReference>
<feature type="domain" description="Response regulatory" evidence="5">
    <location>
        <begin position="584"/>
        <end position="701"/>
    </location>
</feature>
<dbReference type="SMART" id="SM00091">
    <property type="entry name" value="PAS"/>
    <property type="match status" value="2"/>
</dbReference>
<dbReference type="InterPro" id="IPR001789">
    <property type="entry name" value="Sig_transdc_resp-reg_receiver"/>
</dbReference>
<dbReference type="CDD" id="cd00130">
    <property type="entry name" value="PAS"/>
    <property type="match status" value="1"/>
</dbReference>
<feature type="region of interest" description="Disordered" evidence="3">
    <location>
        <begin position="1"/>
        <end position="57"/>
    </location>
</feature>
<dbReference type="InterPro" id="IPR036890">
    <property type="entry name" value="HATPase_C_sf"/>
</dbReference>
<dbReference type="SUPFAM" id="SSF55785">
    <property type="entry name" value="PYP-like sensor domain (PAS domain)"/>
    <property type="match status" value="2"/>
</dbReference>